<evidence type="ECO:0000313" key="1">
    <source>
        <dbReference type="EMBL" id="MFM0107342.1"/>
    </source>
</evidence>
<accession>A0ACC7NIN0</accession>
<gene>
    <name evidence="1" type="ORF">PQR01_28645</name>
</gene>
<name>A0ACC7NIN0_9BURK</name>
<dbReference type="Proteomes" id="UP001629235">
    <property type="component" value="Unassembled WGS sequence"/>
</dbReference>
<sequence>CDWIERRDFPVAFLEERANPLDYFARAVGVLNNVFQYLAHFGQVDRIRCHKPLGGLSVAQNRGKGLGEFMRERHR</sequence>
<protein>
    <submittedName>
        <fullName evidence="1">Uncharacterized protein</fullName>
    </submittedName>
</protein>
<reference evidence="1 2" key="1">
    <citation type="journal article" date="2024" name="Chem. Sci.">
        <title>Discovery of megapolipeptins by genome mining of a Burkholderiales bacteria collection.</title>
        <authorList>
            <person name="Paulo B.S."/>
            <person name="Recchia M.J.J."/>
            <person name="Lee S."/>
            <person name="Fergusson C.H."/>
            <person name="Romanowski S.B."/>
            <person name="Hernandez A."/>
            <person name="Krull N."/>
            <person name="Liu D.Y."/>
            <person name="Cavanagh H."/>
            <person name="Bos A."/>
            <person name="Gray C.A."/>
            <person name="Murphy B.T."/>
            <person name="Linington R.G."/>
            <person name="Eustaquio A.S."/>
        </authorList>
    </citation>
    <scope>NUCLEOTIDE SEQUENCE [LARGE SCALE GENOMIC DNA]</scope>
    <source>
        <strain evidence="1 2">RL18-126-BIB-B</strain>
    </source>
</reference>
<keyword evidence="2" id="KW-1185">Reference proteome</keyword>
<proteinExistence type="predicted"/>
<comment type="caution">
    <text evidence="1">The sequence shown here is derived from an EMBL/GenBank/DDBJ whole genome shotgun (WGS) entry which is preliminary data.</text>
</comment>
<evidence type="ECO:0000313" key="2">
    <source>
        <dbReference type="Proteomes" id="UP001629235"/>
    </source>
</evidence>
<organism evidence="1 2">
    <name type="scientific">Paraburkholderia rhynchosiae</name>
    <dbReference type="NCBI Taxonomy" id="487049"/>
    <lineage>
        <taxon>Bacteria</taxon>
        <taxon>Pseudomonadati</taxon>
        <taxon>Pseudomonadota</taxon>
        <taxon>Betaproteobacteria</taxon>
        <taxon>Burkholderiales</taxon>
        <taxon>Burkholderiaceae</taxon>
        <taxon>Paraburkholderia</taxon>
    </lineage>
</organism>
<feature type="non-terminal residue" evidence="1">
    <location>
        <position position="1"/>
    </location>
</feature>
<dbReference type="EMBL" id="JAQQDW010000078">
    <property type="protein sequence ID" value="MFM0107342.1"/>
    <property type="molecule type" value="Genomic_DNA"/>
</dbReference>